<dbReference type="EMBL" id="KL584833">
    <property type="protein sequence ID" value="KEQ62657.1"/>
    <property type="molecule type" value="Genomic_DNA"/>
</dbReference>
<evidence type="ECO:0000313" key="2">
    <source>
        <dbReference type="EMBL" id="KEQ62657.1"/>
    </source>
</evidence>
<reference evidence="2 3" key="1">
    <citation type="journal article" date="2014" name="BMC Genomics">
        <title>Genome sequencing of four Aureobasidium pullulans varieties: biotechnological potential, stress tolerance, and description of new species.</title>
        <authorList>
            <person name="Gostin Ar C."/>
            <person name="Ohm R.A."/>
            <person name="Kogej T."/>
            <person name="Sonjak S."/>
            <person name="Turk M."/>
            <person name="Zajc J."/>
            <person name="Zalar P."/>
            <person name="Grube M."/>
            <person name="Sun H."/>
            <person name="Han J."/>
            <person name="Sharma A."/>
            <person name="Chiniquy J."/>
            <person name="Ngan C.Y."/>
            <person name="Lipzen A."/>
            <person name="Barry K."/>
            <person name="Grigoriev I.V."/>
            <person name="Gunde-Cimerman N."/>
        </authorList>
    </citation>
    <scope>NUCLEOTIDE SEQUENCE [LARGE SCALE GENOMIC DNA]</scope>
    <source>
        <strain evidence="2 3">CBS 110374</strain>
    </source>
</reference>
<evidence type="ECO:0008006" key="4">
    <source>
        <dbReference type="Google" id="ProtNLM"/>
    </source>
</evidence>
<dbReference type="Proteomes" id="UP000030672">
    <property type="component" value="Unassembled WGS sequence"/>
</dbReference>
<organism evidence="2 3">
    <name type="scientific">Aureobasidium melanogenum (strain CBS 110374)</name>
    <name type="common">Aureobasidium pullulans var. melanogenum</name>
    <dbReference type="NCBI Taxonomy" id="1043003"/>
    <lineage>
        <taxon>Eukaryota</taxon>
        <taxon>Fungi</taxon>
        <taxon>Dikarya</taxon>
        <taxon>Ascomycota</taxon>
        <taxon>Pezizomycotina</taxon>
        <taxon>Dothideomycetes</taxon>
        <taxon>Dothideomycetidae</taxon>
        <taxon>Dothideales</taxon>
        <taxon>Saccotheciaceae</taxon>
        <taxon>Aureobasidium</taxon>
    </lineage>
</organism>
<dbReference type="GeneID" id="63918034"/>
<keyword evidence="3" id="KW-1185">Reference proteome</keyword>
<evidence type="ECO:0000313" key="3">
    <source>
        <dbReference type="Proteomes" id="UP000030672"/>
    </source>
</evidence>
<feature type="region of interest" description="Disordered" evidence="1">
    <location>
        <begin position="47"/>
        <end position="77"/>
    </location>
</feature>
<proteinExistence type="predicted"/>
<accession>A0A074VYA1</accession>
<dbReference type="HOGENOM" id="CLU_986886_0_0_1"/>
<protein>
    <recommendedName>
        <fullName evidence="4">C3H1-type domain-containing protein</fullName>
    </recommendedName>
</protein>
<gene>
    <name evidence="2" type="ORF">M437DRAFT_65923</name>
</gene>
<dbReference type="AlphaFoldDB" id="A0A074VYA1"/>
<sequence length="282" mass="31510">MFAAFSSVNLDEPCANDTAKSVCSTTQTIPLHLTRLFCVARHANSNSSQTATMEDSQLAEHKHTDSIQDDSSNKRRRLEQHVRVASMNEEDLTDPEASLATVPVKSSDILSLDFTRVDYPDPAGRNQERSYLLAQMPDGSVRTESTWSPHIASLLGRACGRSLKNKTCNNPACPYLHICKAWETRPQSGGEGCPHNSLEHDGLIHVLPTCLWERKGHGSCQFGDFCHYGHDHMEIRRHRESLPQMEVAHFKSNGTYPKPTFTTVRSDNDMEPSYVVNLADES</sequence>
<name>A0A074VYA1_AURM1</name>
<evidence type="ECO:0000256" key="1">
    <source>
        <dbReference type="SAM" id="MobiDB-lite"/>
    </source>
</evidence>
<dbReference type="RefSeq" id="XP_040879680.1">
    <property type="nucleotide sequence ID" value="XM_041024661.1"/>
</dbReference>